<feature type="binding site" evidence="20">
    <location>
        <position position="192"/>
    </location>
    <ligand>
        <name>Ca(2+)</name>
        <dbReference type="ChEBI" id="CHEBI:29108"/>
        <label>3</label>
    </ligand>
</feature>
<dbReference type="EC" id="3.4.24.7" evidence="17"/>
<keyword evidence="3" id="KW-0964">Secreted</keyword>
<feature type="binding site" evidence="20">
    <location>
        <position position="213"/>
    </location>
    <ligand>
        <name>Zn(2+)</name>
        <dbReference type="ChEBI" id="CHEBI:29105"/>
        <label>1</label>
    </ligand>
</feature>
<evidence type="ECO:0000259" key="26">
    <source>
        <dbReference type="SMART" id="SM00235"/>
    </source>
</evidence>
<dbReference type="InterPro" id="IPR033739">
    <property type="entry name" value="M10A_MMP"/>
</dbReference>
<evidence type="ECO:0000256" key="3">
    <source>
        <dbReference type="ARBA" id="ARBA00022525"/>
    </source>
</evidence>
<feature type="binding site" evidence="19">
    <location>
        <position position="240"/>
    </location>
    <ligand>
        <name>Zn(2+)</name>
        <dbReference type="ChEBI" id="CHEBI:29105"/>
        <label>2</label>
        <note>catalytic</note>
    </ligand>
</feature>
<evidence type="ECO:0000256" key="22">
    <source>
        <dbReference type="PIRSR" id="PIRSR621190-4"/>
    </source>
</evidence>
<keyword evidence="7 25" id="KW-0732">Signal</keyword>
<feature type="binding site" evidence="20">
    <location>
        <position position="141"/>
    </location>
    <ligand>
        <name>Ca(2+)</name>
        <dbReference type="ChEBI" id="CHEBI:29108"/>
        <label>1</label>
    </ligand>
</feature>
<feature type="binding site" evidence="20">
    <location>
        <position position="215"/>
    </location>
    <ligand>
        <name>Ca(2+)</name>
        <dbReference type="ChEBI" id="CHEBI:29108"/>
        <label>3</label>
    </ligand>
</feature>
<name>A0ABD1JPX1_9TELE</name>
<protein>
    <recommendedName>
        <fullName evidence="17">interstitial collagenase</fullName>
        <ecNumber evidence="17">3.4.24.7</ecNumber>
    </recommendedName>
</protein>
<feature type="binding site" evidence="20">
    <location>
        <position position="216"/>
    </location>
    <ligand>
        <name>Ca(2+)</name>
        <dbReference type="ChEBI" id="CHEBI:29108"/>
        <label>1</label>
    </ligand>
</feature>
<dbReference type="InterPro" id="IPR018487">
    <property type="entry name" value="Hemopexin-like_repeat"/>
</dbReference>
<evidence type="ECO:0000256" key="7">
    <source>
        <dbReference type="ARBA" id="ARBA00022729"/>
    </source>
</evidence>
<gene>
    <name evidence="27" type="ORF">ACEWY4_015750</name>
</gene>
<dbReference type="InterPro" id="IPR018486">
    <property type="entry name" value="Hemopexin_CS"/>
</dbReference>
<evidence type="ECO:0000256" key="13">
    <source>
        <dbReference type="ARBA" id="ARBA00023105"/>
    </source>
</evidence>
<dbReference type="GO" id="GO:0004222">
    <property type="term" value="F:metalloendopeptidase activity"/>
    <property type="evidence" value="ECO:0007669"/>
    <property type="project" value="UniProtKB-EC"/>
</dbReference>
<dbReference type="PROSITE" id="PS00024">
    <property type="entry name" value="HEMOPEXIN"/>
    <property type="match status" value="1"/>
</dbReference>
<feature type="modified residue" description="Phosphotyrosine; by PKDCC" evidence="22">
    <location>
        <position position="384"/>
    </location>
</feature>
<dbReference type="FunFam" id="3.40.390.10:FF:000007">
    <property type="entry name" value="Collagenase 3"/>
    <property type="match status" value="1"/>
</dbReference>
<feature type="domain" description="Peptidase metallopeptidase" evidence="26">
    <location>
        <begin position="122"/>
        <end position="282"/>
    </location>
</feature>
<evidence type="ECO:0000256" key="8">
    <source>
        <dbReference type="ARBA" id="ARBA00022737"/>
    </source>
</evidence>
<organism evidence="27 28">
    <name type="scientific">Coilia grayii</name>
    <name type="common">Gray's grenadier anchovy</name>
    <dbReference type="NCBI Taxonomy" id="363190"/>
    <lineage>
        <taxon>Eukaryota</taxon>
        <taxon>Metazoa</taxon>
        <taxon>Chordata</taxon>
        <taxon>Craniata</taxon>
        <taxon>Vertebrata</taxon>
        <taxon>Euteleostomi</taxon>
        <taxon>Actinopterygii</taxon>
        <taxon>Neopterygii</taxon>
        <taxon>Teleostei</taxon>
        <taxon>Clupei</taxon>
        <taxon>Clupeiformes</taxon>
        <taxon>Clupeoidei</taxon>
        <taxon>Engraulidae</taxon>
        <taxon>Coilinae</taxon>
        <taxon>Coilia</taxon>
    </lineage>
</organism>
<comment type="subcellular location">
    <subcellularLocation>
        <location evidence="1">Secreted</location>
        <location evidence="1">Extracellular space</location>
        <location evidence="1">Extracellular matrix</location>
    </subcellularLocation>
</comment>
<comment type="similarity">
    <text evidence="2">Belongs to the peptidase M10A family.</text>
</comment>
<feature type="binding site" evidence="20">
    <location>
        <position position="353"/>
    </location>
    <ligand>
        <name>Ca(2+)</name>
        <dbReference type="ChEBI" id="CHEBI:29108"/>
        <label>4</label>
    </ligand>
</feature>
<dbReference type="InterPro" id="IPR021190">
    <property type="entry name" value="Pept_M10A"/>
</dbReference>
<dbReference type="Pfam" id="PF01471">
    <property type="entry name" value="PG_binding_1"/>
    <property type="match status" value="1"/>
</dbReference>
<dbReference type="Proteomes" id="UP001591681">
    <property type="component" value="Unassembled WGS sequence"/>
</dbReference>
<keyword evidence="5" id="KW-0645">Protease</keyword>
<keyword evidence="14" id="KW-0865">Zymogen</keyword>
<feature type="binding site" evidence="20">
    <location>
        <position position="185"/>
    </location>
    <ligand>
        <name>Zn(2+)</name>
        <dbReference type="ChEBI" id="CHEBI:29105"/>
        <label>1</label>
    </ligand>
</feature>
<comment type="caution">
    <text evidence="27">The sequence shown here is derived from an EMBL/GenBank/DDBJ whole genome shotgun (WGS) entry which is preliminary data.</text>
</comment>
<dbReference type="Pfam" id="PF00045">
    <property type="entry name" value="Hemopexin"/>
    <property type="match status" value="3"/>
</dbReference>
<dbReference type="InterPro" id="IPR024079">
    <property type="entry name" value="MetalloPept_cat_dom_sf"/>
</dbReference>
<keyword evidence="11 20" id="KW-0106">Calcium</keyword>
<evidence type="ECO:0000256" key="18">
    <source>
        <dbReference type="PIRSR" id="PIRSR001191-1"/>
    </source>
</evidence>
<dbReference type="GO" id="GO:0006508">
    <property type="term" value="P:proteolysis"/>
    <property type="evidence" value="ECO:0007669"/>
    <property type="project" value="UniProtKB-KW"/>
</dbReference>
<evidence type="ECO:0000256" key="11">
    <source>
        <dbReference type="ARBA" id="ARBA00022837"/>
    </source>
</evidence>
<proteinExistence type="inferred from homology"/>
<dbReference type="InterPro" id="IPR036375">
    <property type="entry name" value="Hemopexin-like_dom_sf"/>
</dbReference>
<evidence type="ECO:0000256" key="14">
    <source>
        <dbReference type="ARBA" id="ARBA00023145"/>
    </source>
</evidence>
<feature type="binding site" evidence="20">
    <location>
        <position position="218"/>
    </location>
    <ligand>
        <name>Ca(2+)</name>
        <dbReference type="ChEBI" id="CHEBI:29108"/>
        <label>1</label>
    </ligand>
</feature>
<feature type="repeat" description="Hemopexin" evidence="23">
    <location>
        <begin position="349"/>
        <end position="395"/>
    </location>
</feature>
<feature type="active site" evidence="18">
    <location>
        <position position="237"/>
    </location>
</feature>
<keyword evidence="9" id="KW-0378">Hydrolase</keyword>
<sequence>MKSFGLCVFLGLLIAAHANPTPIDYQQARATETHTNPTPIDYQQASTTDEDAATNYLKRFYNLGMESQAGGVFKTSQRELKLKEMQQFFGLHVTGKLDSETLAVMKKPRCGVPDMAEYSTFGGHKWQTNELTYRIENYTPDMPPAEVDNAMERALQVWAKVTPLTFKRLYSGTADIMISFGTRDHGDGYPFDGPDGTLAHAFAPASGIGGDAHFDDDETFTFSSTAGYNLFLVAAHEFGHSLGLSHSNDPGALMYPTYIQRDVDRFVLPQDDVKGIQSLYGKNTKVDPDGPQPTPPTTPNACDPKLELDAVTSLRGEMIFFKGSFFWRSYPLAPNPEQHLIKSFWPDAPENIDAAYENPYTQRVYLLKGEKVWALYGYDIDRGYPKSLSSLGLPEKVKRVTAALSDHNTGKTLFFTGNYYYSYDETQRAMDKGYPKLVADGFPGLTGKVTAAVTFRGFAYLYSGSVMYEFSLESRRLFRVLKTSYLLNC</sequence>
<feature type="binding site" evidence="19">
    <location>
        <position position="246"/>
    </location>
    <ligand>
        <name>Zn(2+)</name>
        <dbReference type="ChEBI" id="CHEBI:29105"/>
        <label>2</label>
        <note>catalytic</note>
    </ligand>
</feature>
<reference evidence="27 28" key="1">
    <citation type="submission" date="2024-09" db="EMBL/GenBank/DDBJ databases">
        <title>A chromosome-level genome assembly of Gray's grenadier anchovy, Coilia grayii.</title>
        <authorList>
            <person name="Fu Z."/>
        </authorList>
    </citation>
    <scope>NUCLEOTIDE SEQUENCE [LARGE SCALE GENOMIC DNA]</scope>
    <source>
        <strain evidence="27">G4</strain>
        <tissue evidence="27">Muscle</tissue>
    </source>
</reference>
<dbReference type="GO" id="GO:0046872">
    <property type="term" value="F:metal ion binding"/>
    <property type="evidence" value="ECO:0007669"/>
    <property type="project" value="UniProtKB-KW"/>
</dbReference>
<keyword evidence="13" id="KW-0177">Collagen degradation</keyword>
<dbReference type="GO" id="GO:0030574">
    <property type="term" value="P:collagen catabolic process"/>
    <property type="evidence" value="ECO:0007669"/>
    <property type="project" value="UniProtKB-KW"/>
</dbReference>
<dbReference type="PANTHER" id="PTHR10201:SF151">
    <property type="entry name" value="INTERSTITIAL COLLAGENASE"/>
    <property type="match status" value="1"/>
</dbReference>
<dbReference type="InterPro" id="IPR001818">
    <property type="entry name" value="Pept_M10_metallopeptidase"/>
</dbReference>
<keyword evidence="15 21" id="KW-1015">Disulfide bond</keyword>
<evidence type="ECO:0000256" key="10">
    <source>
        <dbReference type="ARBA" id="ARBA00022833"/>
    </source>
</evidence>
<evidence type="ECO:0000256" key="4">
    <source>
        <dbReference type="ARBA" id="ARBA00022530"/>
    </source>
</evidence>
<dbReference type="CDD" id="cd00094">
    <property type="entry name" value="HX"/>
    <property type="match status" value="1"/>
</dbReference>
<evidence type="ECO:0000256" key="17">
    <source>
        <dbReference type="ARBA" id="ARBA00038924"/>
    </source>
</evidence>
<dbReference type="CDD" id="cd04278">
    <property type="entry name" value="ZnMc_MMP"/>
    <property type="match status" value="1"/>
</dbReference>
<dbReference type="PIRSF" id="PIRSF001191">
    <property type="entry name" value="Peptidase_M10A_matrix"/>
    <property type="match status" value="1"/>
</dbReference>
<dbReference type="SUPFAM" id="SSF55486">
    <property type="entry name" value="Metalloproteases ('zincins'), catalytic domain"/>
    <property type="match status" value="1"/>
</dbReference>
<dbReference type="SUPFAM" id="SSF50923">
    <property type="entry name" value="Hemopexin-like domain"/>
    <property type="match status" value="1"/>
</dbReference>
<dbReference type="SUPFAM" id="SSF47090">
    <property type="entry name" value="PGBD-like"/>
    <property type="match status" value="1"/>
</dbReference>
<feature type="binding site" description="in inhibited form" evidence="20">
    <location>
        <position position="110"/>
    </location>
    <ligand>
        <name>Zn(2+)</name>
        <dbReference type="ChEBI" id="CHEBI:29105"/>
        <label>2</label>
        <note>catalytic</note>
    </ligand>
</feature>
<accession>A0ABD1JPX1</accession>
<evidence type="ECO:0000256" key="9">
    <source>
        <dbReference type="ARBA" id="ARBA00022801"/>
    </source>
</evidence>
<comment type="cofactor">
    <cofactor evidence="20">
        <name>Zn(2+)</name>
        <dbReference type="ChEBI" id="CHEBI:29105"/>
    </cofactor>
    <text evidence="20">Binds 2 Zn(2+) ions per subunit.</text>
</comment>
<evidence type="ECO:0000256" key="5">
    <source>
        <dbReference type="ARBA" id="ARBA00022670"/>
    </source>
</evidence>
<evidence type="ECO:0000256" key="1">
    <source>
        <dbReference type="ARBA" id="ARBA00004498"/>
    </source>
</evidence>
<dbReference type="SMART" id="SM00235">
    <property type="entry name" value="ZnMc"/>
    <property type="match status" value="1"/>
</dbReference>
<dbReference type="EMBL" id="JBHFQA010000013">
    <property type="protein sequence ID" value="KAL2088851.1"/>
    <property type="molecule type" value="Genomic_DNA"/>
</dbReference>
<evidence type="ECO:0000256" key="6">
    <source>
        <dbReference type="ARBA" id="ARBA00022723"/>
    </source>
</evidence>
<evidence type="ECO:0000256" key="24">
    <source>
        <dbReference type="SAM" id="MobiDB-lite"/>
    </source>
</evidence>
<evidence type="ECO:0000256" key="20">
    <source>
        <dbReference type="PIRSR" id="PIRSR621190-2"/>
    </source>
</evidence>
<keyword evidence="28" id="KW-1185">Reference proteome</keyword>
<comment type="catalytic activity">
    <reaction evidence="16">
        <text>Cleavage of the triple helix of collagen at about three-quarters of the length of the molecule from the N-terminus, at 775-Gly-|-Ile-776 in the alpha1(I) chain. Cleaves synthetic substrates and alpha-macroglobulins at bonds where P1' is a hydrophobic residue.</text>
        <dbReference type="EC" id="3.4.24.7"/>
    </reaction>
</comment>
<dbReference type="InterPro" id="IPR036365">
    <property type="entry name" value="PGBD-like_sf"/>
</dbReference>
<evidence type="ECO:0000256" key="15">
    <source>
        <dbReference type="ARBA" id="ARBA00023157"/>
    </source>
</evidence>
<dbReference type="AlphaFoldDB" id="A0ABD1JPX1"/>
<feature type="signal peptide" evidence="25">
    <location>
        <begin position="1"/>
        <end position="18"/>
    </location>
</feature>
<feature type="binding site" evidence="20">
    <location>
        <position position="309"/>
    </location>
    <ligand>
        <name>Ca(2+)</name>
        <dbReference type="ChEBI" id="CHEBI:29108"/>
        <label>4</label>
    </ligand>
</feature>
<feature type="binding site" evidence="20">
    <location>
        <position position="187"/>
    </location>
    <ligand>
        <name>Zn(2+)</name>
        <dbReference type="ChEBI" id="CHEBI:29105"/>
        <label>1</label>
    </ligand>
</feature>
<feature type="disulfide bond" evidence="21">
    <location>
        <begin position="302"/>
        <end position="489"/>
    </location>
</feature>
<feature type="binding site" evidence="19">
    <location>
        <position position="236"/>
    </location>
    <ligand>
        <name>Zn(2+)</name>
        <dbReference type="ChEBI" id="CHEBI:29105"/>
        <label>2</label>
        <note>catalytic</note>
    </ligand>
</feature>
<feature type="binding site" evidence="20">
    <location>
        <position position="211"/>
    </location>
    <ligand>
        <name>Ca(2+)</name>
        <dbReference type="ChEBI" id="CHEBI:29108"/>
        <label>2</label>
    </ligand>
</feature>
<dbReference type="PRINTS" id="PR00138">
    <property type="entry name" value="MATRIXIN"/>
</dbReference>
<feature type="binding site" evidence="20">
    <location>
        <position position="254"/>
    </location>
    <ligand>
        <name>Zn(2+)</name>
        <dbReference type="ChEBI" id="CHEBI:29105"/>
        <label>2</label>
        <note>catalytic</note>
    </ligand>
</feature>
<dbReference type="FunFam" id="2.110.10.10:FF:000002">
    <property type="entry name" value="Matrix metallopeptidase 3"/>
    <property type="match status" value="1"/>
</dbReference>
<evidence type="ECO:0000256" key="16">
    <source>
        <dbReference type="ARBA" id="ARBA00036005"/>
    </source>
</evidence>
<feature type="chain" id="PRO_5044891629" description="interstitial collagenase" evidence="25">
    <location>
        <begin position="19"/>
        <end position="489"/>
    </location>
</feature>
<dbReference type="PROSITE" id="PS51642">
    <property type="entry name" value="HEMOPEXIN_2"/>
    <property type="match status" value="3"/>
</dbReference>
<dbReference type="Gene3D" id="3.40.390.10">
    <property type="entry name" value="Collagenase (Catalytic Domain)"/>
    <property type="match status" value="1"/>
</dbReference>
<keyword evidence="4" id="KW-0272">Extracellular matrix</keyword>
<dbReference type="PANTHER" id="PTHR10201">
    <property type="entry name" value="MATRIX METALLOPROTEINASE"/>
    <property type="match status" value="1"/>
</dbReference>
<dbReference type="Pfam" id="PF00413">
    <property type="entry name" value="Peptidase_M10"/>
    <property type="match status" value="1"/>
</dbReference>
<keyword evidence="8" id="KW-0677">Repeat</keyword>
<keyword evidence="6 19" id="KW-0479">Metal-binding</keyword>
<feature type="binding site" evidence="20">
    <location>
        <position position="218"/>
    </location>
    <ligand>
        <name>Ca(2+)</name>
        <dbReference type="ChEBI" id="CHEBI:29108"/>
        <label>3</label>
    </ligand>
</feature>
<feature type="binding site" evidence="20">
    <location>
        <position position="175"/>
    </location>
    <ligand>
        <name>Ca(2+)</name>
        <dbReference type="ChEBI" id="CHEBI:29108"/>
        <label>2</label>
    </ligand>
</feature>
<evidence type="ECO:0000313" key="28">
    <source>
        <dbReference type="Proteomes" id="UP001591681"/>
    </source>
</evidence>
<evidence type="ECO:0000256" key="19">
    <source>
        <dbReference type="PIRSR" id="PIRSR001191-2"/>
    </source>
</evidence>
<evidence type="ECO:0000256" key="25">
    <source>
        <dbReference type="SAM" id="SignalP"/>
    </source>
</evidence>
<dbReference type="Gene3D" id="2.110.10.10">
    <property type="entry name" value="Hemopexin-like domain"/>
    <property type="match status" value="1"/>
</dbReference>
<evidence type="ECO:0000256" key="23">
    <source>
        <dbReference type="PROSITE-ProRule" id="PRU01011"/>
    </source>
</evidence>
<feature type="repeat" description="Hemopexin" evidence="23">
    <location>
        <begin position="299"/>
        <end position="348"/>
    </location>
</feature>
<dbReference type="SMART" id="SM00120">
    <property type="entry name" value="HX"/>
    <property type="match status" value="4"/>
</dbReference>
<keyword evidence="10 19" id="KW-0862">Zinc</keyword>
<feature type="binding site" evidence="20">
    <location>
        <position position="209"/>
    </location>
    <ligand>
        <name>Ca(2+)</name>
        <dbReference type="ChEBI" id="CHEBI:29108"/>
        <label>2</label>
    </ligand>
</feature>
<feature type="binding site" evidence="20">
    <location>
        <position position="355"/>
    </location>
    <ligand>
        <name>Ca(2+)</name>
        <dbReference type="ChEBI" id="CHEBI:29108"/>
        <label>5</label>
    </ligand>
</feature>
<comment type="cofactor">
    <cofactor evidence="20">
        <name>Ca(2+)</name>
        <dbReference type="ChEBI" id="CHEBI:29108"/>
    </cofactor>
    <text evidence="20">Can bind about 5 Ca(2+) ions per subunit.</text>
</comment>
<feature type="binding site" evidence="20">
    <location>
        <position position="403"/>
    </location>
    <ligand>
        <name>Ca(2+)</name>
        <dbReference type="ChEBI" id="CHEBI:29108"/>
        <label>5</label>
    </ligand>
</feature>
<evidence type="ECO:0000256" key="2">
    <source>
        <dbReference type="ARBA" id="ARBA00010370"/>
    </source>
</evidence>
<dbReference type="InterPro" id="IPR006026">
    <property type="entry name" value="Peptidase_Metallo"/>
</dbReference>
<feature type="repeat" description="Hemopexin" evidence="23">
    <location>
        <begin position="397"/>
        <end position="445"/>
    </location>
</feature>
<feature type="region of interest" description="Disordered" evidence="24">
    <location>
        <begin position="279"/>
        <end position="302"/>
    </location>
</feature>
<evidence type="ECO:0000313" key="27">
    <source>
        <dbReference type="EMBL" id="KAL2088851.1"/>
    </source>
</evidence>
<feature type="binding site" evidence="20">
    <location>
        <position position="193"/>
    </location>
    <ligand>
        <name>Ca(2+)</name>
        <dbReference type="ChEBI" id="CHEBI:29108"/>
        <label>3</label>
    </ligand>
</feature>
<evidence type="ECO:0000256" key="12">
    <source>
        <dbReference type="ARBA" id="ARBA00023049"/>
    </source>
</evidence>
<dbReference type="InterPro" id="IPR002477">
    <property type="entry name" value="Peptidoglycan-bd-like"/>
</dbReference>
<feature type="binding site" evidence="20">
    <location>
        <position position="200"/>
    </location>
    <ligand>
        <name>Zn(2+)</name>
        <dbReference type="ChEBI" id="CHEBI:29105"/>
        <label>1</label>
    </ligand>
</feature>
<evidence type="ECO:0000256" key="21">
    <source>
        <dbReference type="PIRSR" id="PIRSR621190-3"/>
    </source>
</evidence>
<keyword evidence="12" id="KW-0482">Metalloprotease</keyword>
<dbReference type="InterPro" id="IPR000585">
    <property type="entry name" value="Hemopexin-like_dom"/>
</dbReference>